<dbReference type="Proteomes" id="UP001148299">
    <property type="component" value="Unassembled WGS sequence"/>
</dbReference>
<dbReference type="EMBL" id="JAPZBR010000002">
    <property type="protein sequence ID" value="KAJ5363119.1"/>
    <property type="molecule type" value="Genomic_DNA"/>
</dbReference>
<evidence type="ECO:0000313" key="2">
    <source>
        <dbReference type="Proteomes" id="UP001148299"/>
    </source>
</evidence>
<name>A0A9W9RPV7_PENBR</name>
<proteinExistence type="predicted"/>
<comment type="caution">
    <text evidence="1">The sequence shown here is derived from an EMBL/GenBank/DDBJ whole genome shotgun (WGS) entry which is preliminary data.</text>
</comment>
<keyword evidence="2" id="KW-1185">Reference proteome</keyword>
<accession>A0A9W9RPV7</accession>
<reference evidence="1" key="1">
    <citation type="submission" date="2022-12" db="EMBL/GenBank/DDBJ databases">
        <authorList>
            <person name="Petersen C."/>
        </authorList>
    </citation>
    <scope>NUCLEOTIDE SEQUENCE</scope>
    <source>
        <strain evidence="1">IBT 35675</strain>
    </source>
</reference>
<dbReference type="AlphaFoldDB" id="A0A9W9RPV7"/>
<evidence type="ECO:0000313" key="1">
    <source>
        <dbReference type="EMBL" id="KAJ5363119.1"/>
    </source>
</evidence>
<sequence length="81" mass="8690">MPESISETNTVFKGVSNKESFADFKCSGSSYKDPPDVLALSEDSGVANIKIVGELKVPWVEGHSLDAADENDHPRIAVKLA</sequence>
<reference evidence="1" key="2">
    <citation type="journal article" date="2023" name="IMA Fungus">
        <title>Comparative genomic study of the Penicillium genus elucidates a diverse pangenome and 15 lateral gene transfer events.</title>
        <authorList>
            <person name="Petersen C."/>
            <person name="Sorensen T."/>
            <person name="Nielsen M.R."/>
            <person name="Sondergaard T.E."/>
            <person name="Sorensen J.L."/>
            <person name="Fitzpatrick D.A."/>
            <person name="Frisvad J.C."/>
            <person name="Nielsen K.L."/>
        </authorList>
    </citation>
    <scope>NUCLEOTIDE SEQUENCE</scope>
    <source>
        <strain evidence="1">IBT 35675</strain>
    </source>
</reference>
<gene>
    <name evidence="1" type="ORF">N7541_003963</name>
</gene>
<protein>
    <submittedName>
        <fullName evidence="1">Uncharacterized protein</fullName>
    </submittedName>
</protein>
<organism evidence="1 2">
    <name type="scientific">Penicillium brevicompactum</name>
    <dbReference type="NCBI Taxonomy" id="5074"/>
    <lineage>
        <taxon>Eukaryota</taxon>
        <taxon>Fungi</taxon>
        <taxon>Dikarya</taxon>
        <taxon>Ascomycota</taxon>
        <taxon>Pezizomycotina</taxon>
        <taxon>Eurotiomycetes</taxon>
        <taxon>Eurotiomycetidae</taxon>
        <taxon>Eurotiales</taxon>
        <taxon>Aspergillaceae</taxon>
        <taxon>Penicillium</taxon>
    </lineage>
</organism>